<dbReference type="InterPro" id="IPR003591">
    <property type="entry name" value="Leu-rich_rpt_typical-subtyp"/>
</dbReference>
<comment type="caution">
    <text evidence="3">The sequence shown here is derived from an EMBL/GenBank/DDBJ whole genome shotgun (WGS) entry which is preliminary data.</text>
</comment>
<evidence type="ECO:0000313" key="4">
    <source>
        <dbReference type="Proteomes" id="UP001054821"/>
    </source>
</evidence>
<keyword evidence="2" id="KW-0677">Repeat</keyword>
<dbReference type="InterPro" id="IPR044974">
    <property type="entry name" value="Disease_R_plants"/>
</dbReference>
<dbReference type="SMART" id="SM00369">
    <property type="entry name" value="LRR_TYP"/>
    <property type="match status" value="3"/>
</dbReference>
<evidence type="ECO:0000256" key="1">
    <source>
        <dbReference type="ARBA" id="ARBA00022614"/>
    </source>
</evidence>
<sequence>MLDSCDCFGEVGINDLIDRSLISISQDTNVKEAYSGRIVEMQSVERIEMHDLVQEMGRAIARKQGSRLFNADDVYKALTNNQVHGHVQAISFDMNKIEKATLERCKLQKDVSTQMATYLYWEGYPLESLPSKFSAQNLLVLDTPYSDFGVQLWNEDQSPVNLKRINLHLCPYLTEVPNLSQCLNIERINLGECESLVEIPSYFQHLGKLTYLKLEDCTNLKNLPEMPCNLEILKLSRTAIEELPSSVWSHEKISRLDVKYCKHLKSLPGSTCKLKLLSSFSLKGCESLCEFWELPRDTTVLEFSSTTIKELRNESIESVIGLTTIKLTNCKSLVSLPMNIWKLKYLESLNLSGCSNFQHFPEISEAMEHLEFLNLSGTMVKEVPKSIGNLVALGKLLMVECSIQEIPDDLFCLTSLQELNLSLTEIKSIPASVKQAAQLSRLCLNGCESLESLPELPPLLQRLEALHSHKKVG</sequence>
<keyword evidence="1" id="KW-0433">Leucine-rich repeat</keyword>
<keyword evidence="4" id="KW-1185">Reference proteome</keyword>
<gene>
    <name evidence="3" type="ORF">L3X38_044356</name>
</gene>
<dbReference type="GO" id="GO:0006952">
    <property type="term" value="P:defense response"/>
    <property type="evidence" value="ECO:0007669"/>
    <property type="project" value="InterPro"/>
</dbReference>
<dbReference type="AlphaFoldDB" id="A0AAD4UY99"/>
<dbReference type="EMBL" id="JAJFAZ020000008">
    <property type="protein sequence ID" value="KAI5315180.1"/>
    <property type="molecule type" value="Genomic_DNA"/>
</dbReference>
<proteinExistence type="predicted"/>
<evidence type="ECO:0000256" key="2">
    <source>
        <dbReference type="ARBA" id="ARBA00022737"/>
    </source>
</evidence>
<reference evidence="3 4" key="1">
    <citation type="journal article" date="2022" name="G3 (Bethesda)">
        <title>Whole-genome sequence and methylome profiling of the almond [Prunus dulcis (Mill.) D.A. Webb] cultivar 'Nonpareil'.</title>
        <authorList>
            <person name="D'Amico-Willman K.M."/>
            <person name="Ouma W.Z."/>
            <person name="Meulia T."/>
            <person name="Sideli G.M."/>
            <person name="Gradziel T.M."/>
            <person name="Fresnedo-Ramirez J."/>
        </authorList>
    </citation>
    <scope>NUCLEOTIDE SEQUENCE [LARGE SCALE GENOMIC DNA]</scope>
    <source>
        <strain evidence="3">Clone GOH B32 T37-40</strain>
    </source>
</reference>
<dbReference type="PANTHER" id="PTHR11017:SF574">
    <property type="entry name" value="ADP-RIBOSYL CYCLASE_CYCLIC ADP-RIBOSE HYDROLASE"/>
    <property type="match status" value="1"/>
</dbReference>
<protein>
    <submittedName>
        <fullName evidence="3">Uncharacterized protein</fullName>
    </submittedName>
</protein>
<dbReference type="PANTHER" id="PTHR11017">
    <property type="entry name" value="LEUCINE-RICH REPEAT-CONTAINING PROTEIN"/>
    <property type="match status" value="1"/>
</dbReference>
<dbReference type="Gene3D" id="3.80.10.10">
    <property type="entry name" value="Ribonuclease Inhibitor"/>
    <property type="match status" value="3"/>
</dbReference>
<dbReference type="InterPro" id="IPR032675">
    <property type="entry name" value="LRR_dom_sf"/>
</dbReference>
<dbReference type="Proteomes" id="UP001054821">
    <property type="component" value="Chromosome 8"/>
</dbReference>
<dbReference type="SUPFAM" id="SSF52058">
    <property type="entry name" value="L domain-like"/>
    <property type="match status" value="2"/>
</dbReference>
<name>A0AAD4UY99_PRUDU</name>
<organism evidence="3 4">
    <name type="scientific">Prunus dulcis</name>
    <name type="common">Almond</name>
    <name type="synonym">Amygdalus dulcis</name>
    <dbReference type="NCBI Taxonomy" id="3755"/>
    <lineage>
        <taxon>Eukaryota</taxon>
        <taxon>Viridiplantae</taxon>
        <taxon>Streptophyta</taxon>
        <taxon>Embryophyta</taxon>
        <taxon>Tracheophyta</taxon>
        <taxon>Spermatophyta</taxon>
        <taxon>Magnoliopsida</taxon>
        <taxon>eudicotyledons</taxon>
        <taxon>Gunneridae</taxon>
        <taxon>Pentapetalae</taxon>
        <taxon>rosids</taxon>
        <taxon>fabids</taxon>
        <taxon>Rosales</taxon>
        <taxon>Rosaceae</taxon>
        <taxon>Amygdaloideae</taxon>
        <taxon>Amygdaleae</taxon>
        <taxon>Prunus</taxon>
    </lineage>
</organism>
<accession>A0AAD4UY99</accession>
<evidence type="ECO:0000313" key="3">
    <source>
        <dbReference type="EMBL" id="KAI5315180.1"/>
    </source>
</evidence>